<dbReference type="RefSeq" id="WP_102922463.1">
    <property type="nucleotide sequence ID" value="NZ_LJSN01000001.1"/>
</dbReference>
<proteinExistence type="predicted"/>
<accession>A0A2N8PR70</accession>
<organism evidence="1 2">
    <name type="scientific">Streptomyces noursei</name>
    <name type="common">Streptomyces albulus</name>
    <dbReference type="NCBI Taxonomy" id="1971"/>
    <lineage>
        <taxon>Bacteria</taxon>
        <taxon>Bacillati</taxon>
        <taxon>Actinomycetota</taxon>
        <taxon>Actinomycetes</taxon>
        <taxon>Kitasatosporales</taxon>
        <taxon>Streptomycetaceae</taxon>
        <taxon>Streptomyces</taxon>
    </lineage>
</organism>
<name>A0A2N8PR70_STRNR</name>
<reference evidence="2" key="1">
    <citation type="submission" date="2015-09" db="EMBL/GenBank/DDBJ databases">
        <authorList>
            <person name="Graham D.E."/>
            <person name="Mahan K.M."/>
            <person name="Klingeman D.M."/>
            <person name="Fida T."/>
            <person name="Giannone R.J."/>
            <person name="Hettich R.L."/>
            <person name="Parry R.J."/>
            <person name="Spain J.C."/>
        </authorList>
    </citation>
    <scope>NUCLEOTIDE SEQUENCE [LARGE SCALE GENOMIC DNA]</scope>
    <source>
        <strain evidence="2">JCM 4701</strain>
    </source>
</reference>
<dbReference type="Proteomes" id="UP000236047">
    <property type="component" value="Unassembled WGS sequence"/>
</dbReference>
<dbReference type="AlphaFoldDB" id="A0A2N8PR70"/>
<evidence type="ECO:0000313" key="1">
    <source>
        <dbReference type="EMBL" id="PNE43530.1"/>
    </source>
</evidence>
<sequence>MNTPSAVGLLHLIAAEPTLLPAAPHGAAGPDLTQRVGDGHLCLGCGKPAEAAVIVNSPIAGPRWLDLCSKCWFSVRRANDTPEQPA</sequence>
<comment type="caution">
    <text evidence="1">The sequence shown here is derived from an EMBL/GenBank/DDBJ whole genome shotgun (WGS) entry which is preliminary data.</text>
</comment>
<evidence type="ECO:0000313" key="2">
    <source>
        <dbReference type="Proteomes" id="UP000236047"/>
    </source>
</evidence>
<protein>
    <submittedName>
        <fullName evidence="1">Uncharacterized protein</fullName>
    </submittedName>
</protein>
<dbReference type="EMBL" id="LJSN01000001">
    <property type="protein sequence ID" value="PNE43530.1"/>
    <property type="molecule type" value="Genomic_DNA"/>
</dbReference>
<gene>
    <name evidence="1" type="ORF">AOB60_01135</name>
</gene>
<keyword evidence="2" id="KW-1185">Reference proteome</keyword>